<evidence type="ECO:0000313" key="4">
    <source>
        <dbReference type="Proteomes" id="UP000642938"/>
    </source>
</evidence>
<comment type="caution">
    <text evidence="2">The sequence shown here is derived from an EMBL/GenBank/DDBJ whole genome shotgun (WGS) entry which is preliminary data.</text>
</comment>
<dbReference type="AlphaFoldDB" id="A0A7W6P5S4"/>
<evidence type="ECO:0000313" key="3">
    <source>
        <dbReference type="Proteomes" id="UP000532273"/>
    </source>
</evidence>
<reference evidence="2 3" key="3">
    <citation type="submission" date="2020-08" db="EMBL/GenBank/DDBJ databases">
        <title>Genomic Encyclopedia of Type Strains, Phase IV (KMG-IV): sequencing the most valuable type-strain genomes for metagenomic binning, comparative biology and taxonomic classification.</title>
        <authorList>
            <person name="Goeker M."/>
        </authorList>
    </citation>
    <scope>NUCLEOTIDE SEQUENCE [LARGE SCALE GENOMIC DNA]</scope>
    <source>
        <strain evidence="2 3">DSM 100774</strain>
    </source>
</reference>
<proteinExistence type="predicted"/>
<reference evidence="4" key="2">
    <citation type="journal article" date="2019" name="Int. J. Syst. Evol. Microbiol.">
        <title>The Global Catalogue of Microorganisms (GCM) 10K type strain sequencing project: providing services to taxonomists for standard genome sequencing and annotation.</title>
        <authorList>
            <consortium name="The Broad Institute Genomics Platform"/>
            <consortium name="The Broad Institute Genome Sequencing Center for Infectious Disease"/>
            <person name="Wu L."/>
            <person name="Ma J."/>
        </authorList>
    </citation>
    <scope>NUCLEOTIDE SEQUENCE [LARGE SCALE GENOMIC DNA]</scope>
    <source>
        <strain evidence="4">CGMCC 1.15287</strain>
    </source>
</reference>
<keyword evidence="2" id="KW-0418">Kinase</keyword>
<organism evidence="2 3">
    <name type="scientific">Pedobacter zeae</name>
    <dbReference type="NCBI Taxonomy" id="1737356"/>
    <lineage>
        <taxon>Bacteria</taxon>
        <taxon>Pseudomonadati</taxon>
        <taxon>Bacteroidota</taxon>
        <taxon>Sphingobacteriia</taxon>
        <taxon>Sphingobacteriales</taxon>
        <taxon>Sphingobacteriaceae</taxon>
        <taxon>Pedobacter</taxon>
    </lineage>
</organism>
<dbReference type="GO" id="GO:0016301">
    <property type="term" value="F:kinase activity"/>
    <property type="evidence" value="ECO:0007669"/>
    <property type="project" value="UniProtKB-KW"/>
</dbReference>
<dbReference type="EMBL" id="JACIEF010000002">
    <property type="protein sequence ID" value="MBB4108337.1"/>
    <property type="molecule type" value="Genomic_DNA"/>
</dbReference>
<dbReference type="RefSeq" id="WP_183763755.1">
    <property type="nucleotide sequence ID" value="NZ_BMHZ01000001.1"/>
</dbReference>
<dbReference type="Proteomes" id="UP000642938">
    <property type="component" value="Unassembled WGS sequence"/>
</dbReference>
<evidence type="ECO:0000313" key="2">
    <source>
        <dbReference type="EMBL" id="MBB4108337.1"/>
    </source>
</evidence>
<dbReference type="EMBL" id="BMHZ01000001">
    <property type="protein sequence ID" value="GGG93452.1"/>
    <property type="molecule type" value="Genomic_DNA"/>
</dbReference>
<gene>
    <name evidence="1" type="ORF">GCM10007422_03360</name>
    <name evidence="2" type="ORF">GGQ60_002318</name>
</gene>
<keyword evidence="4" id="KW-1185">Reference proteome</keyword>
<accession>A0A7W6P5S4</accession>
<reference evidence="1" key="1">
    <citation type="journal article" date="2014" name="Int. J. Syst. Evol. Microbiol.">
        <title>Complete genome of a new Firmicutes species belonging to the dominant human colonic microbiota ('Ruminococcus bicirculans') reveals two chromosomes and a selective capacity to utilize plant glucans.</title>
        <authorList>
            <consortium name="NISC Comparative Sequencing Program"/>
            <person name="Wegmann U."/>
            <person name="Louis P."/>
            <person name="Goesmann A."/>
            <person name="Henrissat B."/>
            <person name="Duncan S.H."/>
            <person name="Flint H.J."/>
        </authorList>
    </citation>
    <scope>NUCLEOTIDE SEQUENCE</scope>
    <source>
        <strain evidence="1">CGMCC 1.15287</strain>
    </source>
</reference>
<reference evidence="1" key="4">
    <citation type="submission" date="2024-05" db="EMBL/GenBank/DDBJ databases">
        <authorList>
            <person name="Sun Q."/>
            <person name="Zhou Y."/>
        </authorList>
    </citation>
    <scope>NUCLEOTIDE SEQUENCE</scope>
    <source>
        <strain evidence="1">CGMCC 1.15287</strain>
    </source>
</reference>
<protein>
    <submittedName>
        <fullName evidence="2">Thiamine kinase-like enzyme</fullName>
    </submittedName>
</protein>
<name>A0A7W6P5S4_9SPHI</name>
<evidence type="ECO:0000313" key="1">
    <source>
        <dbReference type="EMBL" id="GGG93452.1"/>
    </source>
</evidence>
<sequence length="181" mass="20608">MEKFNKALYDEAVNDFYQLIKRYQGYVSDSLKKLEIELTNELWLSFVSEGSKKVREFVSDKINSNKSIYLPSPNLAPIQTVLTEIQNLHSAMIESYHRPINKANLIPLTSCGLDAVINPDALDKLKQVCTNSIDDNLVKSLEKFIKSYNEVNAIHPKSIQVESNYLVHGEDGNLELTFNKL</sequence>
<dbReference type="Proteomes" id="UP000532273">
    <property type="component" value="Unassembled WGS sequence"/>
</dbReference>
<keyword evidence="2" id="KW-0808">Transferase</keyword>